<dbReference type="OrthoDB" id="6692669at2"/>
<evidence type="ECO:0000313" key="1">
    <source>
        <dbReference type="EMBL" id="RWU22846.1"/>
    </source>
</evidence>
<proteinExistence type="predicted"/>
<name>A0A443ZT08_9PSED</name>
<dbReference type="Proteomes" id="UP000288983">
    <property type="component" value="Unassembled WGS sequence"/>
</dbReference>
<dbReference type="RefSeq" id="WP_128323515.1">
    <property type="nucleotide sequence ID" value="NZ_QJRG01000042.1"/>
</dbReference>
<gene>
    <name evidence="1" type="ORF">DM813_11610</name>
</gene>
<dbReference type="EMBL" id="QJRG01000042">
    <property type="protein sequence ID" value="RWU22846.1"/>
    <property type="molecule type" value="Genomic_DNA"/>
</dbReference>
<comment type="caution">
    <text evidence="1">The sequence shown here is derived from an EMBL/GenBank/DDBJ whole genome shotgun (WGS) entry which is preliminary data.</text>
</comment>
<organism evidence="1 2">
    <name type="scientific">Pseudomonas alkylphenolica</name>
    <dbReference type="NCBI Taxonomy" id="237609"/>
    <lineage>
        <taxon>Bacteria</taxon>
        <taxon>Pseudomonadati</taxon>
        <taxon>Pseudomonadota</taxon>
        <taxon>Gammaproteobacteria</taxon>
        <taxon>Pseudomonadales</taxon>
        <taxon>Pseudomonadaceae</taxon>
        <taxon>Pseudomonas</taxon>
    </lineage>
</organism>
<dbReference type="AlphaFoldDB" id="A0A443ZT08"/>
<accession>A0A443ZT08</accession>
<evidence type="ECO:0000313" key="2">
    <source>
        <dbReference type="Proteomes" id="UP000288983"/>
    </source>
</evidence>
<reference evidence="1 2" key="1">
    <citation type="submission" date="2018-06" db="EMBL/GenBank/DDBJ databases">
        <title>Bacteria isolated from soil of Wuhan.</title>
        <authorList>
            <person name="Wei X."/>
            <person name="Chunhua H."/>
        </authorList>
    </citation>
    <scope>NUCLEOTIDE SEQUENCE [LARGE SCALE GENOMIC DNA]</scope>
    <source>
        <strain evidence="2">xwS2</strain>
    </source>
</reference>
<dbReference type="PROSITE" id="PS51257">
    <property type="entry name" value="PROKAR_LIPOPROTEIN"/>
    <property type="match status" value="1"/>
</dbReference>
<protein>
    <recommendedName>
        <fullName evidence="3">Lipoprotein</fullName>
    </recommendedName>
</protein>
<evidence type="ECO:0008006" key="3">
    <source>
        <dbReference type="Google" id="ProtNLM"/>
    </source>
</evidence>
<sequence length="319" mass="34240">MFHRVLFVLAFTTLLAGCQNQQYKILCEPSYGAAKCDTSNLDSLSCGATRGTIRTCAAFVVNEVNALAAKKGQQLTTTQPYYSRPNTEVLSLGSYGSGPQVYAYVDARTPGAYVQSVHGAQNVMSERVSHYKMAADRYVNDVVSGTIVASDSDVLKAIAAIDAMRGPMAKAVEMSKPILDYYAAFPTTDFASLANQVVLKTNARDPYLRAAADLAIQRNNEYNANKPSTQVQAAAAQFEALHAVAMVSYADQFAEVKKQAVILAAQAAQAAKKKRAQEQAYEKQYGYHGGGCSCAGGNACYGPKGGRYCITSGGNQRYF</sequence>